<evidence type="ECO:0000313" key="2">
    <source>
        <dbReference type="Proteomes" id="UP000008177"/>
    </source>
</evidence>
<dbReference type="HOGENOM" id="CLU_2026359_0_0_1"/>
<dbReference type="EMBL" id="FQ790327">
    <property type="protein sequence ID" value="CCD50626.1"/>
    <property type="molecule type" value="Genomic_DNA"/>
</dbReference>
<protein>
    <submittedName>
        <fullName evidence="1">Uncharacterized protein</fullName>
    </submittedName>
</protein>
<evidence type="ECO:0000313" key="1">
    <source>
        <dbReference type="EMBL" id="CCD50626.1"/>
    </source>
</evidence>
<reference evidence="2" key="1">
    <citation type="journal article" date="2011" name="PLoS Genet.">
        <title>Genomic analysis of the necrotrophic fungal pathogens Sclerotinia sclerotiorum and Botrytis cinerea.</title>
        <authorList>
            <person name="Amselem J."/>
            <person name="Cuomo C.A."/>
            <person name="van Kan J.A."/>
            <person name="Viaud M."/>
            <person name="Benito E.P."/>
            <person name="Couloux A."/>
            <person name="Coutinho P.M."/>
            <person name="de Vries R.P."/>
            <person name="Dyer P.S."/>
            <person name="Fillinger S."/>
            <person name="Fournier E."/>
            <person name="Gout L."/>
            <person name="Hahn M."/>
            <person name="Kohn L."/>
            <person name="Lapalu N."/>
            <person name="Plummer K.M."/>
            <person name="Pradier J.M."/>
            <person name="Quevillon E."/>
            <person name="Sharon A."/>
            <person name="Simon A."/>
            <person name="ten Have A."/>
            <person name="Tudzynski B."/>
            <person name="Tudzynski P."/>
            <person name="Wincker P."/>
            <person name="Andrew M."/>
            <person name="Anthouard V."/>
            <person name="Beever R.E."/>
            <person name="Beffa R."/>
            <person name="Benoit I."/>
            <person name="Bouzid O."/>
            <person name="Brault B."/>
            <person name="Chen Z."/>
            <person name="Choquer M."/>
            <person name="Collemare J."/>
            <person name="Cotton P."/>
            <person name="Danchin E.G."/>
            <person name="Da Silva C."/>
            <person name="Gautier A."/>
            <person name="Giraud C."/>
            <person name="Giraud T."/>
            <person name="Gonzalez C."/>
            <person name="Grossetete S."/>
            <person name="Guldener U."/>
            <person name="Henrissat B."/>
            <person name="Howlett B.J."/>
            <person name="Kodira C."/>
            <person name="Kretschmer M."/>
            <person name="Lappartient A."/>
            <person name="Leroch M."/>
            <person name="Levis C."/>
            <person name="Mauceli E."/>
            <person name="Neuveglise C."/>
            <person name="Oeser B."/>
            <person name="Pearson M."/>
            <person name="Poulain J."/>
            <person name="Poussereau N."/>
            <person name="Quesneville H."/>
            <person name="Rascle C."/>
            <person name="Schumacher J."/>
            <person name="Segurens B."/>
            <person name="Sexton A."/>
            <person name="Silva E."/>
            <person name="Sirven C."/>
            <person name="Soanes D.M."/>
            <person name="Talbot N.J."/>
            <person name="Templeton M."/>
            <person name="Yandava C."/>
            <person name="Yarden O."/>
            <person name="Zeng Q."/>
            <person name="Rollins J.A."/>
            <person name="Lebrun M.H."/>
            <person name="Dickman M."/>
        </authorList>
    </citation>
    <scope>NUCLEOTIDE SEQUENCE [LARGE SCALE GENOMIC DNA]</scope>
    <source>
        <strain evidence="2">T4</strain>
    </source>
</reference>
<name>G2YFS8_BOTF4</name>
<dbReference type="Proteomes" id="UP000008177">
    <property type="component" value="Unplaced contigs"/>
</dbReference>
<dbReference type="InParanoid" id="G2YFS8"/>
<accession>G2YFS8</accession>
<sequence>MPKVMDDWLIWLASSPNSLIIPFPVEMHQFEGLFGLFRVVELLFEFVCIEQMYDEHFAVIYTRIIYVAQPMHIGFVYLQLHYEHRFSRDFFPLSSRSVHKYLGVNERVTDYASAAHAQYNTG</sequence>
<organism evidence="1 2">
    <name type="scientific">Botryotinia fuckeliana (strain T4)</name>
    <name type="common">Noble rot fungus</name>
    <name type="synonym">Botrytis cinerea</name>
    <dbReference type="NCBI Taxonomy" id="999810"/>
    <lineage>
        <taxon>Eukaryota</taxon>
        <taxon>Fungi</taxon>
        <taxon>Dikarya</taxon>
        <taxon>Ascomycota</taxon>
        <taxon>Pezizomycotina</taxon>
        <taxon>Leotiomycetes</taxon>
        <taxon>Helotiales</taxon>
        <taxon>Sclerotiniaceae</taxon>
        <taxon>Botrytis</taxon>
    </lineage>
</organism>
<gene>
    <name evidence="1" type="ORF">BofuT4_P024350.1</name>
</gene>
<dbReference type="AlphaFoldDB" id="G2YFS8"/>
<proteinExistence type="predicted"/>